<protein>
    <submittedName>
        <fullName evidence="1">Uncharacterized protein</fullName>
    </submittedName>
</protein>
<evidence type="ECO:0000313" key="1">
    <source>
        <dbReference type="EMBL" id="CCQ48038.1"/>
    </source>
</evidence>
<accession>A0A024H7U7</accession>
<keyword evidence="2" id="KW-1185">Reference proteome</keyword>
<name>A0A024H7U7_9MICC</name>
<reference evidence="2" key="1">
    <citation type="journal article" date="2014" name="Genome Announc.">
        <title>Genome Sequence of Arthrobacter siccitolerans 4J27, a Xeroprotectant-Producing Desiccation-Tolerant Microorganism.</title>
        <authorList>
            <person name="Manzanera M."/>
            <person name="Santa-Cruz-Calvo L."/>
            <person name="Vilchez J.I."/>
            <person name="Garcia-Fontana C."/>
            <person name="Silva-Castro G.A."/>
            <person name="Calvo C."/>
            <person name="Gonzalez-Lopez J."/>
        </authorList>
    </citation>
    <scope>NUCLEOTIDE SEQUENCE [LARGE SCALE GENOMIC DNA]</scope>
    <source>
        <strain evidence="2">4J27</strain>
    </source>
</reference>
<dbReference type="Proteomes" id="UP000035722">
    <property type="component" value="Unassembled WGS sequence"/>
</dbReference>
<evidence type="ECO:0000313" key="2">
    <source>
        <dbReference type="Proteomes" id="UP000035722"/>
    </source>
</evidence>
<dbReference type="AlphaFoldDB" id="A0A024H7U7"/>
<dbReference type="EMBL" id="CAQI01000053">
    <property type="protein sequence ID" value="CCQ48038.1"/>
    <property type="molecule type" value="Genomic_DNA"/>
</dbReference>
<dbReference type="STRING" id="861266.ARTSIC4J27_4035"/>
<gene>
    <name evidence="1" type="ORF">ARTSIC4J27_4035</name>
</gene>
<comment type="caution">
    <text evidence="1">The sequence shown here is derived from an EMBL/GenBank/DDBJ whole genome shotgun (WGS) entry which is preliminary data.</text>
</comment>
<organism evidence="1 2">
    <name type="scientific">Pseudarthrobacter siccitolerans</name>
    <dbReference type="NCBI Taxonomy" id="861266"/>
    <lineage>
        <taxon>Bacteria</taxon>
        <taxon>Bacillati</taxon>
        <taxon>Actinomycetota</taxon>
        <taxon>Actinomycetes</taxon>
        <taxon>Micrococcales</taxon>
        <taxon>Micrococcaceae</taxon>
        <taxon>Pseudarthrobacter</taxon>
    </lineage>
</organism>
<proteinExistence type="predicted"/>
<sequence length="57" mass="6164">MGEGSFHVEVLLVTGCCRFGAGPVTTVRHFIYLGKASFSISTIRPTDTFREGGRSLT</sequence>